<protein>
    <recommendedName>
        <fullName evidence="2">DUF3670 domain-containing protein</fullName>
    </recommendedName>
</protein>
<reference evidence="3" key="2">
    <citation type="journal article" date="2014" name="ISME J.">
        <title>Microbial stratification in low pH oxic and suboxic macroscopic growths along an acid mine drainage.</title>
        <authorList>
            <person name="Mendez-Garcia C."/>
            <person name="Mesa V."/>
            <person name="Sprenger R.R."/>
            <person name="Richter M."/>
            <person name="Diez M.S."/>
            <person name="Solano J."/>
            <person name="Bargiela R."/>
            <person name="Golyshina O.V."/>
            <person name="Manteca A."/>
            <person name="Ramos J.L."/>
            <person name="Gallego J.R."/>
            <person name="Llorente I."/>
            <person name="Martins Dos Santos V.A."/>
            <person name="Jensen O.N."/>
            <person name="Pelaez A.I."/>
            <person name="Sanchez J."/>
            <person name="Ferrer M."/>
        </authorList>
    </citation>
    <scope>NUCLEOTIDE SEQUENCE</scope>
</reference>
<dbReference type="AlphaFoldDB" id="T1BUT6"/>
<reference evidence="3" key="1">
    <citation type="submission" date="2013-08" db="EMBL/GenBank/DDBJ databases">
        <authorList>
            <person name="Mendez C."/>
            <person name="Richter M."/>
            <person name="Ferrer M."/>
            <person name="Sanchez J."/>
        </authorList>
    </citation>
    <scope>NUCLEOTIDE SEQUENCE</scope>
</reference>
<dbReference type="InterPro" id="IPR022138">
    <property type="entry name" value="DUF3670"/>
</dbReference>
<sequence length="102" mass="10620">MAWTAAEAYSLLRTVPALEAAGLAVRIPDWWRDGRTARPQASVRIGGTPPVSLGAAAMLDFSVALMLEGEPLDPGGARASCWPPSGGLRPVARPRGSRPTAS</sequence>
<proteinExistence type="predicted"/>
<organism evidence="3">
    <name type="scientific">mine drainage metagenome</name>
    <dbReference type="NCBI Taxonomy" id="410659"/>
    <lineage>
        <taxon>unclassified sequences</taxon>
        <taxon>metagenomes</taxon>
        <taxon>ecological metagenomes</taxon>
    </lineage>
</organism>
<name>T1BUT6_9ZZZZ</name>
<dbReference type="EMBL" id="AUZX01007936">
    <property type="protein sequence ID" value="EQD57695.1"/>
    <property type="molecule type" value="Genomic_DNA"/>
</dbReference>
<evidence type="ECO:0000313" key="3">
    <source>
        <dbReference type="EMBL" id="EQD57695.1"/>
    </source>
</evidence>
<feature type="region of interest" description="Disordered" evidence="1">
    <location>
        <begin position="75"/>
        <end position="102"/>
    </location>
</feature>
<gene>
    <name evidence="3" type="ORF">B1A_11119</name>
</gene>
<accession>T1BUT6</accession>
<dbReference type="Pfam" id="PF12419">
    <property type="entry name" value="DUF3670"/>
    <property type="match status" value="1"/>
</dbReference>
<evidence type="ECO:0000256" key="1">
    <source>
        <dbReference type="SAM" id="MobiDB-lite"/>
    </source>
</evidence>
<evidence type="ECO:0000259" key="2">
    <source>
        <dbReference type="Pfam" id="PF12419"/>
    </source>
</evidence>
<feature type="non-terminal residue" evidence="3">
    <location>
        <position position="102"/>
    </location>
</feature>
<feature type="domain" description="DUF3670" evidence="2">
    <location>
        <begin position="1"/>
        <end position="73"/>
    </location>
</feature>
<comment type="caution">
    <text evidence="3">The sequence shown here is derived from an EMBL/GenBank/DDBJ whole genome shotgun (WGS) entry which is preliminary data.</text>
</comment>